<dbReference type="EMBL" id="JAEOAQ010000001">
    <property type="protein sequence ID" value="KAG5421933.1"/>
    <property type="molecule type" value="Genomic_DNA"/>
</dbReference>
<dbReference type="GeneID" id="93649655"/>
<gene>
    <name evidence="1" type="ORF">I9W82_001026</name>
</gene>
<dbReference type="AlphaFoldDB" id="A0A8H7ZHN4"/>
<proteinExistence type="predicted"/>
<evidence type="ECO:0000313" key="2">
    <source>
        <dbReference type="Proteomes" id="UP000669133"/>
    </source>
</evidence>
<dbReference type="PANTHER" id="PTHR28110">
    <property type="entry name" value="TRANSMEMBRANE PROTEIN"/>
    <property type="match status" value="1"/>
</dbReference>
<dbReference type="InterPro" id="IPR055323">
    <property type="entry name" value="C57A10.07/YOR238W"/>
</dbReference>
<protein>
    <recommendedName>
        <fullName evidence="3">DUF218 domain-containing protein</fullName>
    </recommendedName>
</protein>
<dbReference type="Proteomes" id="UP000669133">
    <property type="component" value="Unassembled WGS sequence"/>
</dbReference>
<dbReference type="RefSeq" id="XP_067551049.1">
    <property type="nucleotide sequence ID" value="XM_067689728.1"/>
</dbReference>
<dbReference type="OrthoDB" id="4347at2759"/>
<keyword evidence="2" id="KW-1185">Reference proteome</keyword>
<evidence type="ECO:0008006" key="3">
    <source>
        <dbReference type="Google" id="ProtNLM"/>
    </source>
</evidence>
<accession>A0A8H7ZHN4</accession>
<dbReference type="PANTHER" id="PTHR28110:SF1">
    <property type="entry name" value="TRANSMEMBRANE PROTEIN"/>
    <property type="match status" value="1"/>
</dbReference>
<comment type="caution">
    <text evidence="1">The sequence shown here is derived from an EMBL/GenBank/DDBJ whole genome shotgun (WGS) entry which is preliminary data.</text>
</comment>
<dbReference type="GO" id="GO:0005737">
    <property type="term" value="C:cytoplasm"/>
    <property type="evidence" value="ECO:0007669"/>
    <property type="project" value="TreeGrafter"/>
</dbReference>
<evidence type="ECO:0000313" key="1">
    <source>
        <dbReference type="EMBL" id="KAG5421933.1"/>
    </source>
</evidence>
<organism evidence="1 2">
    <name type="scientific">Candida metapsilosis</name>
    <dbReference type="NCBI Taxonomy" id="273372"/>
    <lineage>
        <taxon>Eukaryota</taxon>
        <taxon>Fungi</taxon>
        <taxon>Dikarya</taxon>
        <taxon>Ascomycota</taxon>
        <taxon>Saccharomycotina</taxon>
        <taxon>Pichiomycetes</taxon>
        <taxon>Debaryomycetaceae</taxon>
        <taxon>Candida/Lodderomyces clade</taxon>
        <taxon>Candida</taxon>
    </lineage>
</organism>
<reference evidence="1 2" key="1">
    <citation type="submission" date="2020-12" db="EMBL/GenBank/DDBJ databases">
        <title>Effect of drift, selection, and recombination on the evolution of hybrid genomes in Candida yeast pathogens.</title>
        <authorList>
            <person name="Mixao V."/>
            <person name="Ksiezopolska E."/>
            <person name="Saus E."/>
            <person name="Boekhout T."/>
            <person name="Gacser A."/>
            <person name="Gabaldon T."/>
        </authorList>
    </citation>
    <scope>NUCLEOTIDE SEQUENCE [LARGE SCALE GENOMIC DNA]</scope>
    <source>
        <strain evidence="1 2">BP57</strain>
    </source>
</reference>
<name>A0A8H7ZHN4_9ASCO</name>
<sequence length="262" mass="30466">MTLDINHLIIVPCHGIYKLGEPPSKQESWYLADFQLEGNDHLCFIDHIEQGLQELQNDPNSYLIISGGETKAEAGPISEAFSYYTLATDLAKRNQLGSIDGRVTTENYARDSFENVIFSICRFYEIWQRYPKFITIVGFEFKRDRFLDLHLSQALEFPVDRVKYIGNSPNPNYASKEKTDKYFKDIDINEYKNAVQEFKKDWYGAQEKLITKRNKRNPFSRQPGYALSNPILSEFLIQIRDNQNAKSNEEIKALLTNAPWRT</sequence>